<dbReference type="Proteomes" id="UP000670527">
    <property type="component" value="Unassembled WGS sequence"/>
</dbReference>
<organism evidence="1 2">
    <name type="scientific">Hymenobacter defluvii</name>
    <dbReference type="NCBI Taxonomy" id="2054411"/>
    <lineage>
        <taxon>Bacteria</taxon>
        <taxon>Pseudomonadati</taxon>
        <taxon>Bacteroidota</taxon>
        <taxon>Cytophagia</taxon>
        <taxon>Cytophagales</taxon>
        <taxon>Hymenobacteraceae</taxon>
        <taxon>Hymenobacter</taxon>
    </lineage>
</organism>
<evidence type="ECO:0000313" key="2">
    <source>
        <dbReference type="Proteomes" id="UP000670527"/>
    </source>
</evidence>
<comment type="caution">
    <text evidence="1">The sequence shown here is derived from an EMBL/GenBank/DDBJ whole genome shotgun (WGS) entry which is preliminary data.</text>
</comment>
<keyword evidence="2" id="KW-1185">Reference proteome</keyword>
<protein>
    <submittedName>
        <fullName evidence="1">Uncharacterized protein</fullName>
    </submittedName>
</protein>
<proteinExistence type="predicted"/>
<dbReference type="RefSeq" id="WP_208308418.1">
    <property type="nucleotide sequence ID" value="NZ_JAGETX010000009.1"/>
</dbReference>
<accession>A0ABS3TER3</accession>
<evidence type="ECO:0000313" key="1">
    <source>
        <dbReference type="EMBL" id="MBO3272150.1"/>
    </source>
</evidence>
<gene>
    <name evidence="1" type="ORF">J4D97_15945</name>
</gene>
<reference evidence="1 2" key="1">
    <citation type="submission" date="2021-03" db="EMBL/GenBank/DDBJ databases">
        <authorList>
            <person name="Kim M.K."/>
        </authorList>
    </citation>
    <scope>NUCLEOTIDE SEQUENCE [LARGE SCALE GENOMIC DNA]</scope>
    <source>
        <strain evidence="1 2">BT507</strain>
    </source>
</reference>
<name>A0ABS3TER3_9BACT</name>
<dbReference type="EMBL" id="JAGETX010000009">
    <property type="protein sequence ID" value="MBO3272150.1"/>
    <property type="molecule type" value="Genomic_DNA"/>
</dbReference>
<sequence>MKPAYSYQLIIDGQAQRVVYTSLEALLLDPDNPVKADQRNRIAYLRRKSGYPVDLGEGIFLQQLVVLNVGDVRKKAAPASEASSISN</sequence>